<accession>X6LVW4</accession>
<organism evidence="1 2">
    <name type="scientific">Reticulomyxa filosa</name>
    <dbReference type="NCBI Taxonomy" id="46433"/>
    <lineage>
        <taxon>Eukaryota</taxon>
        <taxon>Sar</taxon>
        <taxon>Rhizaria</taxon>
        <taxon>Retaria</taxon>
        <taxon>Foraminifera</taxon>
        <taxon>Monothalamids</taxon>
        <taxon>Reticulomyxidae</taxon>
        <taxon>Reticulomyxa</taxon>
    </lineage>
</organism>
<keyword evidence="2" id="KW-1185">Reference proteome</keyword>
<evidence type="ECO:0000313" key="1">
    <source>
        <dbReference type="EMBL" id="ETO05764.1"/>
    </source>
</evidence>
<dbReference type="EMBL" id="ASPP01027794">
    <property type="protein sequence ID" value="ETO05764.1"/>
    <property type="molecule type" value="Genomic_DNA"/>
</dbReference>
<comment type="caution">
    <text evidence="1">The sequence shown here is derived from an EMBL/GenBank/DDBJ whole genome shotgun (WGS) entry which is preliminary data.</text>
</comment>
<name>X6LVW4_RETFI</name>
<dbReference type="AlphaFoldDB" id="X6LVW4"/>
<reference evidence="1 2" key="1">
    <citation type="journal article" date="2013" name="Curr. Biol.">
        <title>The Genome of the Foraminiferan Reticulomyxa filosa.</title>
        <authorList>
            <person name="Glockner G."/>
            <person name="Hulsmann N."/>
            <person name="Schleicher M."/>
            <person name="Noegel A.A."/>
            <person name="Eichinger L."/>
            <person name="Gallinger C."/>
            <person name="Pawlowski J."/>
            <person name="Sierra R."/>
            <person name="Euteneuer U."/>
            <person name="Pillet L."/>
            <person name="Moustafa A."/>
            <person name="Platzer M."/>
            <person name="Groth M."/>
            <person name="Szafranski K."/>
            <person name="Schliwa M."/>
        </authorList>
    </citation>
    <scope>NUCLEOTIDE SEQUENCE [LARGE SCALE GENOMIC DNA]</scope>
</reference>
<protein>
    <submittedName>
        <fullName evidence="1">Uncharacterized protein</fullName>
    </submittedName>
</protein>
<proteinExistence type="predicted"/>
<evidence type="ECO:0000313" key="2">
    <source>
        <dbReference type="Proteomes" id="UP000023152"/>
    </source>
</evidence>
<gene>
    <name evidence="1" type="ORF">RFI_31632</name>
</gene>
<sequence length="340" mass="39358">MTTQMKQTFEESTSNELNDLQLSRDLLYHLFEVKASHIIIEAIMIRCSSLSIFDKNALSNFHTCPFVPLLADHLLNNYSSFKLFLRVFLFAKTINAEHKEDAFDPNICYVLTINPTGQQKYAMEVERESNEGFNVLSLIVQESDLECLKQMIELGGKIEVPSNNGVYSVLPMAYKRFLTAMAEEEHLQGINVPFSVTNVQQRQHHEMFKFVLQNLADTLHNSGIHYLYSKWPNTRSALKSDFLGEMLIQCYGFQVLYDSAIVAMNAKHSKWMGITLSVLRYFKKVAIAKSDITSIAQSLFEPNKFDQLCFKIMSSGKLRLFKNIYTYMYMYIEYFKKNSY</sequence>
<dbReference type="Proteomes" id="UP000023152">
    <property type="component" value="Unassembled WGS sequence"/>
</dbReference>